<comment type="function">
    <text evidence="9">DNA primase is the polymerase that synthesizes small RNA primers for the Okazaki fragments made during discontinuous DNA replication.</text>
</comment>
<dbReference type="Pfam" id="PF04104">
    <property type="entry name" value="DNA_primase_lrg"/>
    <property type="match status" value="1"/>
</dbReference>
<protein>
    <recommendedName>
        <fullName evidence="9">DNA primase large subunit</fullName>
    </recommendedName>
</protein>
<dbReference type="PIRSF" id="PIRSF009449">
    <property type="entry name" value="DNA_primase_large_subunit"/>
    <property type="match status" value="1"/>
</dbReference>
<dbReference type="GO" id="GO:0003677">
    <property type="term" value="F:DNA binding"/>
    <property type="evidence" value="ECO:0007669"/>
    <property type="project" value="UniProtKB-UniRule"/>
</dbReference>
<dbReference type="Gene3D" id="1.20.930.80">
    <property type="match status" value="1"/>
</dbReference>
<evidence type="ECO:0000256" key="10">
    <source>
        <dbReference type="PIRSR" id="PIRSR009449-1"/>
    </source>
</evidence>
<gene>
    <name evidence="12" type="ORF">BCR34DRAFT_502650</name>
</gene>
<keyword evidence="7 9" id="KW-0411">Iron-sulfur</keyword>
<feature type="domain" description="DNA primase large subunit C-terminal" evidence="11">
    <location>
        <begin position="296"/>
        <end position="479"/>
    </location>
</feature>
<dbReference type="InterPro" id="IPR016558">
    <property type="entry name" value="DNA_primase_lsu_euk"/>
</dbReference>
<feature type="binding site" evidence="10">
    <location>
        <position position="302"/>
    </location>
    <ligand>
        <name>[4Fe-4S] cluster</name>
        <dbReference type="ChEBI" id="CHEBI:49883"/>
    </ligand>
</feature>
<keyword evidence="5 9" id="KW-0479">Metal-binding</keyword>
<dbReference type="GO" id="GO:0046872">
    <property type="term" value="F:metal ion binding"/>
    <property type="evidence" value="ECO:0007669"/>
    <property type="project" value="UniProtKB-UniRule"/>
</dbReference>
<evidence type="ECO:0000256" key="1">
    <source>
        <dbReference type="ARBA" id="ARBA00010564"/>
    </source>
</evidence>
<organism evidence="12 13">
    <name type="scientific">Clohesyomyces aquaticus</name>
    <dbReference type="NCBI Taxonomy" id="1231657"/>
    <lineage>
        <taxon>Eukaryota</taxon>
        <taxon>Fungi</taxon>
        <taxon>Dikarya</taxon>
        <taxon>Ascomycota</taxon>
        <taxon>Pezizomycotina</taxon>
        <taxon>Dothideomycetes</taxon>
        <taxon>Pleosporomycetidae</taxon>
        <taxon>Pleosporales</taxon>
        <taxon>Lindgomycetaceae</taxon>
        <taxon>Clohesyomyces</taxon>
    </lineage>
</organism>
<evidence type="ECO:0000256" key="2">
    <source>
        <dbReference type="ARBA" id="ARBA00022485"/>
    </source>
</evidence>
<dbReference type="GO" id="GO:0006269">
    <property type="term" value="P:DNA replication, synthesis of primer"/>
    <property type="evidence" value="ECO:0007669"/>
    <property type="project" value="UniProtKB-KW"/>
</dbReference>
<keyword evidence="6 9" id="KW-0408">Iron</keyword>
<dbReference type="Pfam" id="PF26466">
    <property type="entry name" value="DNA_primase_lrg_N"/>
    <property type="match status" value="1"/>
</dbReference>
<evidence type="ECO:0000256" key="9">
    <source>
        <dbReference type="PIRNR" id="PIRNR009449"/>
    </source>
</evidence>
<reference evidence="12 13" key="1">
    <citation type="submission" date="2016-07" db="EMBL/GenBank/DDBJ databases">
        <title>Pervasive Adenine N6-methylation of Active Genes in Fungi.</title>
        <authorList>
            <consortium name="DOE Joint Genome Institute"/>
            <person name="Mondo S.J."/>
            <person name="Dannebaum R.O."/>
            <person name="Kuo R.C."/>
            <person name="Labutti K."/>
            <person name="Haridas S."/>
            <person name="Kuo A."/>
            <person name="Salamov A."/>
            <person name="Ahrendt S.R."/>
            <person name="Lipzen A."/>
            <person name="Sullivan W."/>
            <person name="Andreopoulos W.B."/>
            <person name="Clum A."/>
            <person name="Lindquist E."/>
            <person name="Daum C."/>
            <person name="Ramamoorthy G.K."/>
            <person name="Gryganskyi A."/>
            <person name="Culley D."/>
            <person name="Magnuson J.K."/>
            <person name="James T.Y."/>
            <person name="O'Malley M.A."/>
            <person name="Stajich J.E."/>
            <person name="Spatafora J.W."/>
            <person name="Visel A."/>
            <person name="Grigoriev I.V."/>
        </authorList>
    </citation>
    <scope>NUCLEOTIDE SEQUENCE [LARGE SCALE GENOMIC DNA]</scope>
    <source>
        <strain evidence="12 13">CBS 115471</strain>
    </source>
</reference>
<dbReference type="Proteomes" id="UP000193144">
    <property type="component" value="Unassembled WGS sequence"/>
</dbReference>
<dbReference type="PANTHER" id="PTHR10537">
    <property type="entry name" value="DNA PRIMASE LARGE SUBUNIT"/>
    <property type="match status" value="1"/>
</dbReference>
<feature type="binding site" evidence="10">
    <location>
        <position position="385"/>
    </location>
    <ligand>
        <name>[4Fe-4S] cluster</name>
        <dbReference type="ChEBI" id="CHEBI:49883"/>
    </ligand>
</feature>
<dbReference type="GO" id="GO:0006270">
    <property type="term" value="P:DNA replication initiation"/>
    <property type="evidence" value="ECO:0007669"/>
    <property type="project" value="TreeGrafter"/>
</dbReference>
<dbReference type="AlphaFoldDB" id="A0A1Y2AAV9"/>
<keyword evidence="8 9" id="KW-0238">DNA-binding</keyword>
<keyword evidence="4 9" id="KW-0235">DNA replication</keyword>
<accession>A0A1Y2AAV9</accession>
<evidence type="ECO:0000256" key="6">
    <source>
        <dbReference type="ARBA" id="ARBA00023004"/>
    </source>
</evidence>
<dbReference type="GO" id="GO:0005658">
    <property type="term" value="C:alpha DNA polymerase:primase complex"/>
    <property type="evidence" value="ECO:0007669"/>
    <property type="project" value="UniProtKB-ARBA"/>
</dbReference>
<keyword evidence="2 9" id="KW-0004">4Fe-4S</keyword>
<evidence type="ECO:0000313" key="13">
    <source>
        <dbReference type="Proteomes" id="UP000193144"/>
    </source>
</evidence>
<proteinExistence type="inferred from homology"/>
<comment type="caution">
    <text evidence="12">The sequence shown here is derived from an EMBL/GenBank/DDBJ whole genome shotgun (WGS) entry which is preliminary data.</text>
</comment>
<evidence type="ECO:0000256" key="4">
    <source>
        <dbReference type="ARBA" id="ARBA00022705"/>
    </source>
</evidence>
<feature type="binding site" evidence="10">
    <location>
        <position position="443"/>
    </location>
    <ligand>
        <name>[4Fe-4S] cluster</name>
        <dbReference type="ChEBI" id="CHEBI:49883"/>
    </ligand>
</feature>
<dbReference type="GO" id="GO:0051539">
    <property type="term" value="F:4 iron, 4 sulfur cluster binding"/>
    <property type="evidence" value="ECO:0007669"/>
    <property type="project" value="UniProtKB-UniRule"/>
</dbReference>
<evidence type="ECO:0000256" key="5">
    <source>
        <dbReference type="ARBA" id="ARBA00022723"/>
    </source>
</evidence>
<comment type="cofactor">
    <cofactor evidence="9">
        <name>[4Fe-4S] cluster</name>
        <dbReference type="ChEBI" id="CHEBI:49883"/>
    </cofactor>
    <text evidence="9">Binds 1 [4Fe-4S] cluster.</text>
</comment>
<dbReference type="STRING" id="1231657.A0A1Y2AAV9"/>
<dbReference type="InterPro" id="IPR058560">
    <property type="entry name" value="DNA_primase_C"/>
</dbReference>
<evidence type="ECO:0000256" key="3">
    <source>
        <dbReference type="ARBA" id="ARBA00022515"/>
    </source>
</evidence>
<dbReference type="FunFam" id="1.20.930.80:FF:000003">
    <property type="entry name" value="DNA primase large subunit"/>
    <property type="match status" value="1"/>
</dbReference>
<dbReference type="PANTHER" id="PTHR10537:SF3">
    <property type="entry name" value="DNA PRIMASE LARGE SUBUNIT"/>
    <property type="match status" value="1"/>
</dbReference>
<feature type="binding site" evidence="10">
    <location>
        <position position="402"/>
    </location>
    <ligand>
        <name>[4Fe-4S] cluster</name>
        <dbReference type="ChEBI" id="CHEBI:49883"/>
    </ligand>
</feature>
<evidence type="ECO:0000256" key="7">
    <source>
        <dbReference type="ARBA" id="ARBA00023014"/>
    </source>
</evidence>
<name>A0A1Y2AAV9_9PLEO</name>
<evidence type="ECO:0000313" key="12">
    <source>
        <dbReference type="EMBL" id="ORY19666.1"/>
    </source>
</evidence>
<keyword evidence="13" id="KW-1185">Reference proteome</keyword>
<comment type="similarity">
    <text evidence="1 9">Belongs to the eukaryotic-type primase large subunit family.</text>
</comment>
<evidence type="ECO:0000256" key="8">
    <source>
        <dbReference type="ARBA" id="ARBA00023125"/>
    </source>
</evidence>
<keyword evidence="3 9" id="KW-0639">Primosome</keyword>
<dbReference type="EMBL" id="MCFA01000001">
    <property type="protein sequence ID" value="ORY19666.1"/>
    <property type="molecule type" value="Genomic_DNA"/>
</dbReference>
<sequence>MIRHDYSRVDPKRRANLDYKKKQFAKPEFKQQDYEHRLNYYILPPTAEITLEEFETWAINRLKVLSELEACSFRNKTPEETTEYMTGIINKYLPLRSNSSRSQNLQGERKKDHYSHFILRLAFSATEDLRRRFARLETMLFRLRFKDDDIRERKEFVSSLKLEWEEVGEDEKKEFGSELIAAGGVRKGEEQEWFKVDWERVPELVEQRRVFLRRGKAYVPQREQMSLVVAEFTKRLDDALELTARALPRLDEDDRLAPILAHLSQSFATPDAAYSSSDASIDGLSTITAASIDTLSTHFPMCMQNLHTNLKANSHLKHYGRLQYTLFLKGIGLNLDECIVFWRRSFKLMTDDKFAKEYKYNIRHSYGDVGGDANRRGRGYTPYSCQKILTEPLPGAGQNHGCPYRTFTVDNLTALLQKTGVNDRDLLRTVKEDVGKQRYHVACNRVFEWAHRREIKKVKDDGSWSATDLDTIVHPNTYFKRSWLLKHLGEGNVGVVNGGEKMEE</sequence>
<dbReference type="InterPro" id="IPR007238">
    <property type="entry name" value="DNA_primase_lsu_euk/arc"/>
</dbReference>
<evidence type="ECO:0000259" key="11">
    <source>
        <dbReference type="Pfam" id="PF04104"/>
    </source>
</evidence>
<dbReference type="OrthoDB" id="421393at2759"/>
<dbReference type="CDD" id="cd07322">
    <property type="entry name" value="PriL_PriS_Eukaryotic"/>
    <property type="match status" value="1"/>
</dbReference>